<evidence type="ECO:0000313" key="2">
    <source>
        <dbReference type="Proteomes" id="UP001318040"/>
    </source>
</evidence>
<dbReference type="SUPFAM" id="SSF52058">
    <property type="entry name" value="L domain-like"/>
    <property type="match status" value="1"/>
</dbReference>
<accession>A0AAJ7XFA0</accession>
<evidence type="ECO:0000313" key="3">
    <source>
        <dbReference type="RefSeq" id="XP_032832042.1"/>
    </source>
</evidence>
<sequence>MAGQQRGQQQQQHCSCPGTAPGTLLLFLMMMIITLMMAGIAPRVDAGGSTASPDCPAACTCRCPLPPLLPAECSVNCTRGQLQRLPPLLPDNTSSLDLSHNNIQEVEEDALSRVAPSLSVL</sequence>
<dbReference type="AlphaFoldDB" id="A0AAJ7XFA0"/>
<dbReference type="InterPro" id="IPR032675">
    <property type="entry name" value="LRR_dom_sf"/>
</dbReference>
<dbReference type="KEGG" id="pmrn:116955140"/>
<dbReference type="Gene3D" id="3.80.10.10">
    <property type="entry name" value="Ribonuclease Inhibitor"/>
    <property type="match status" value="1"/>
</dbReference>
<protein>
    <submittedName>
        <fullName evidence="3">Leucine-rich repeat-containing protein 55-like</fullName>
    </submittedName>
</protein>
<keyword evidence="1" id="KW-1133">Transmembrane helix</keyword>
<keyword evidence="2" id="KW-1185">Reference proteome</keyword>
<name>A0AAJ7XFA0_PETMA</name>
<dbReference type="PROSITE" id="PS51450">
    <property type="entry name" value="LRR"/>
    <property type="match status" value="1"/>
</dbReference>
<keyword evidence="1" id="KW-0472">Membrane</keyword>
<dbReference type="RefSeq" id="XP_032832042.1">
    <property type="nucleotide sequence ID" value="XM_032976151.1"/>
</dbReference>
<reference evidence="3" key="1">
    <citation type="submission" date="2025-08" db="UniProtKB">
        <authorList>
            <consortium name="RefSeq"/>
        </authorList>
    </citation>
    <scope>IDENTIFICATION</scope>
    <source>
        <tissue evidence="3">Sperm</tissue>
    </source>
</reference>
<dbReference type="InterPro" id="IPR001611">
    <property type="entry name" value="Leu-rich_rpt"/>
</dbReference>
<gene>
    <name evidence="3" type="primary">LOC116955140</name>
</gene>
<dbReference type="Proteomes" id="UP001318040">
    <property type="component" value="Chromosome 58"/>
</dbReference>
<keyword evidence="1" id="KW-0812">Transmembrane</keyword>
<organism evidence="2 3">
    <name type="scientific">Petromyzon marinus</name>
    <name type="common">Sea lamprey</name>
    <dbReference type="NCBI Taxonomy" id="7757"/>
    <lineage>
        <taxon>Eukaryota</taxon>
        <taxon>Metazoa</taxon>
        <taxon>Chordata</taxon>
        <taxon>Craniata</taxon>
        <taxon>Vertebrata</taxon>
        <taxon>Cyclostomata</taxon>
        <taxon>Hyperoartia</taxon>
        <taxon>Petromyzontiformes</taxon>
        <taxon>Petromyzontidae</taxon>
        <taxon>Petromyzon</taxon>
    </lineage>
</organism>
<feature type="transmembrane region" description="Helical" evidence="1">
    <location>
        <begin position="20"/>
        <end position="41"/>
    </location>
</feature>
<evidence type="ECO:0000256" key="1">
    <source>
        <dbReference type="SAM" id="Phobius"/>
    </source>
</evidence>
<proteinExistence type="predicted"/>